<keyword evidence="4" id="KW-0862">Zinc</keyword>
<evidence type="ECO:0000256" key="7">
    <source>
        <dbReference type="SAM" id="MobiDB-lite"/>
    </source>
</evidence>
<accession>A0ABM5IY76</accession>
<dbReference type="Pfam" id="PF05485">
    <property type="entry name" value="THAP"/>
    <property type="match status" value="1"/>
</dbReference>
<dbReference type="SUPFAM" id="SSF57716">
    <property type="entry name" value="Glucocorticoid receptor-like (DNA-binding domain)"/>
    <property type="match status" value="1"/>
</dbReference>
<feature type="region of interest" description="Disordered" evidence="7">
    <location>
        <begin position="66"/>
        <end position="107"/>
    </location>
</feature>
<organism evidence="9 10">
    <name type="scientific">Diabrotica virgifera virgifera</name>
    <name type="common">western corn rootworm</name>
    <dbReference type="NCBI Taxonomy" id="50390"/>
    <lineage>
        <taxon>Eukaryota</taxon>
        <taxon>Metazoa</taxon>
        <taxon>Ecdysozoa</taxon>
        <taxon>Arthropoda</taxon>
        <taxon>Hexapoda</taxon>
        <taxon>Insecta</taxon>
        <taxon>Pterygota</taxon>
        <taxon>Neoptera</taxon>
        <taxon>Endopterygota</taxon>
        <taxon>Coleoptera</taxon>
        <taxon>Polyphaga</taxon>
        <taxon>Cucujiformia</taxon>
        <taxon>Chrysomeloidea</taxon>
        <taxon>Chrysomelidae</taxon>
        <taxon>Galerucinae</taxon>
        <taxon>Diabroticina</taxon>
        <taxon>Diabroticites</taxon>
        <taxon>Diabrotica</taxon>
    </lineage>
</organism>
<dbReference type="EnsemblMetazoa" id="XM_028292980.2">
    <property type="protein sequence ID" value="XP_028148781.2"/>
    <property type="gene ID" value="LOC114342190"/>
</dbReference>
<evidence type="ECO:0000256" key="3">
    <source>
        <dbReference type="ARBA" id="ARBA00022771"/>
    </source>
</evidence>
<dbReference type="Proteomes" id="UP001652700">
    <property type="component" value="Unplaced"/>
</dbReference>
<evidence type="ECO:0000256" key="6">
    <source>
        <dbReference type="PROSITE-ProRule" id="PRU00309"/>
    </source>
</evidence>
<evidence type="ECO:0000259" key="8">
    <source>
        <dbReference type="PROSITE" id="PS50950"/>
    </source>
</evidence>
<dbReference type="SMART" id="SM00980">
    <property type="entry name" value="THAP"/>
    <property type="match status" value="1"/>
</dbReference>
<dbReference type="Pfam" id="PF13359">
    <property type="entry name" value="DDE_Tnp_4"/>
    <property type="match status" value="1"/>
</dbReference>
<evidence type="ECO:0000313" key="9">
    <source>
        <dbReference type="EnsemblMetazoa" id="XP_028148781.2"/>
    </source>
</evidence>
<dbReference type="PANTHER" id="PTHR23080">
    <property type="entry name" value="THAP DOMAIN PROTEIN"/>
    <property type="match status" value="1"/>
</dbReference>
<dbReference type="Pfam" id="PF13613">
    <property type="entry name" value="HTH_Tnp_4"/>
    <property type="match status" value="1"/>
</dbReference>
<dbReference type="PROSITE" id="PS50950">
    <property type="entry name" value="ZF_THAP"/>
    <property type="match status" value="1"/>
</dbReference>
<comment type="cofactor">
    <cofactor evidence="1">
        <name>a divalent metal cation</name>
        <dbReference type="ChEBI" id="CHEBI:60240"/>
    </cofactor>
</comment>
<keyword evidence="3 6" id="KW-0863">Zinc-finger</keyword>
<dbReference type="InterPro" id="IPR027806">
    <property type="entry name" value="HARBI1_dom"/>
</dbReference>
<dbReference type="RefSeq" id="XP_028148781.2">
    <property type="nucleotide sequence ID" value="XM_028292980.2"/>
</dbReference>
<evidence type="ECO:0000256" key="1">
    <source>
        <dbReference type="ARBA" id="ARBA00001968"/>
    </source>
</evidence>
<dbReference type="InterPro" id="IPR006612">
    <property type="entry name" value="THAP_Znf"/>
</dbReference>
<name>A0ABM5IY76_DIAVI</name>
<dbReference type="PANTHER" id="PTHR23080:SF133">
    <property type="entry name" value="SI:CH211-262I1.5-RELATED"/>
    <property type="match status" value="1"/>
</dbReference>
<feature type="domain" description="THAP-type" evidence="8">
    <location>
        <begin position="1"/>
        <end position="81"/>
    </location>
</feature>
<keyword evidence="2" id="KW-0479">Metal-binding</keyword>
<keyword evidence="5 6" id="KW-0238">DNA-binding</keyword>
<evidence type="ECO:0000256" key="5">
    <source>
        <dbReference type="ARBA" id="ARBA00023125"/>
    </source>
</evidence>
<sequence length="438" mass="49868">MVMCFAPSCKHDSEQKMCKFFVFPAELSERQKWINLIRRENEEPSQDSLVCSCHFVDQDRKNRPTIFERSSLDEGTTSSSIDIVDERAGPSRNSPEPGPPTSMHTEEVAGCLPEKSNASVDAENHFLKEVNQLTGKLKNLSCRFSFEQIKNNDAHVEMYTGITSSALYLVVFDLMNSFELNYYEKWQVTSLPKIDQMLMTLMKLRLNLPHEDLAIRFNCSTATVTNTLMTWIYALHEILFKHLMDKIPSRAKNQISLPTVFLSCRNCRIILDCIEVHTETPTNSQQQQLTDSSFKDCNTWKVLVGVAPNGVVTYVSSAYAGPASNRGIVEHCGILDQMGYGDVIVADKDFLLLKDLLPKGVDLHIPPFRMQLTEAQVYETEIPKLMIPVERAIRRIKCYNILQQIPNFYLPQTSVIVQLCAALTNFLPLIIDDEQYYS</sequence>
<reference evidence="9" key="1">
    <citation type="submission" date="2025-05" db="UniProtKB">
        <authorList>
            <consortium name="EnsemblMetazoa"/>
        </authorList>
    </citation>
    <scope>IDENTIFICATION</scope>
</reference>
<keyword evidence="10" id="KW-1185">Reference proteome</keyword>
<evidence type="ECO:0000313" key="10">
    <source>
        <dbReference type="Proteomes" id="UP001652700"/>
    </source>
</evidence>
<proteinExistence type="predicted"/>
<dbReference type="GeneID" id="114342190"/>
<dbReference type="InterPro" id="IPR027805">
    <property type="entry name" value="Transposase_HTH_dom"/>
</dbReference>
<protein>
    <recommendedName>
        <fullName evidence="8">THAP-type domain-containing protein</fullName>
    </recommendedName>
</protein>
<evidence type="ECO:0000256" key="4">
    <source>
        <dbReference type="ARBA" id="ARBA00022833"/>
    </source>
</evidence>
<evidence type="ECO:0000256" key="2">
    <source>
        <dbReference type="ARBA" id="ARBA00022723"/>
    </source>
</evidence>